<dbReference type="OrthoDB" id="162505at2"/>
<dbReference type="SMART" id="SM00345">
    <property type="entry name" value="HTH_GNTR"/>
    <property type="match status" value="1"/>
</dbReference>
<dbReference type="InterPro" id="IPR036390">
    <property type="entry name" value="WH_DNA-bd_sf"/>
</dbReference>
<protein>
    <submittedName>
        <fullName evidence="5">Putative transcriptional regulator</fullName>
    </submittedName>
</protein>
<dbReference type="PROSITE" id="PS50949">
    <property type="entry name" value="HTH_GNTR"/>
    <property type="match status" value="1"/>
</dbReference>
<evidence type="ECO:0000259" key="4">
    <source>
        <dbReference type="PROSITE" id="PS50949"/>
    </source>
</evidence>
<name>W7QY07_9ALTE</name>
<dbReference type="GO" id="GO:0003677">
    <property type="term" value="F:DNA binding"/>
    <property type="evidence" value="ECO:0007669"/>
    <property type="project" value="UniProtKB-KW"/>
</dbReference>
<dbReference type="PANTHER" id="PTHR38445">
    <property type="entry name" value="HTH-TYPE TRANSCRIPTIONAL REPRESSOR YTRA"/>
    <property type="match status" value="1"/>
</dbReference>
<dbReference type="Gene3D" id="1.10.10.10">
    <property type="entry name" value="Winged helix-like DNA-binding domain superfamily/Winged helix DNA-binding domain"/>
    <property type="match status" value="1"/>
</dbReference>
<dbReference type="InterPro" id="IPR000524">
    <property type="entry name" value="Tscrpt_reg_HTH_GntR"/>
</dbReference>
<dbReference type="Pfam" id="PF00392">
    <property type="entry name" value="GntR"/>
    <property type="match status" value="1"/>
</dbReference>
<accession>W7QY07</accession>
<dbReference type="Gene3D" id="1.10.287.100">
    <property type="match status" value="1"/>
</dbReference>
<dbReference type="CDD" id="cd07377">
    <property type="entry name" value="WHTH_GntR"/>
    <property type="match status" value="1"/>
</dbReference>
<feature type="domain" description="HTH gntR-type" evidence="4">
    <location>
        <begin position="9"/>
        <end position="77"/>
    </location>
</feature>
<dbReference type="GO" id="GO:0003700">
    <property type="term" value="F:DNA-binding transcription factor activity"/>
    <property type="evidence" value="ECO:0007669"/>
    <property type="project" value="InterPro"/>
</dbReference>
<comment type="caution">
    <text evidence="5">The sequence shown here is derived from an EMBL/GenBank/DDBJ whole genome shotgun (WGS) entry which is preliminary data.</text>
</comment>
<evidence type="ECO:0000313" key="5">
    <source>
        <dbReference type="EMBL" id="EWH10185.1"/>
    </source>
</evidence>
<dbReference type="RefSeq" id="WP_035014374.1">
    <property type="nucleotide sequence ID" value="NZ_ARZY01000014.1"/>
</dbReference>
<keyword evidence="1" id="KW-0805">Transcription regulation</keyword>
<reference evidence="5 6" key="1">
    <citation type="journal article" date="2014" name="Genome Announc.">
        <title>Draft Genome Sequence of the Agar-Degrading Bacterium Catenovulum sp. Strain DS-2, Isolated from Intestines of Haliotis diversicolor.</title>
        <authorList>
            <person name="Shan D."/>
            <person name="Li X."/>
            <person name="Gu Z."/>
            <person name="Wei G."/>
            <person name="Gao Z."/>
            <person name="Shao Z."/>
        </authorList>
    </citation>
    <scope>NUCLEOTIDE SEQUENCE [LARGE SCALE GENOMIC DNA]</scope>
    <source>
        <strain evidence="5 6">DS-2</strain>
    </source>
</reference>
<sequence>MNNHWHDDLPIYKQLVEKLKKAILNNSYPEETALPSVRAVSAELQINHITVSKAYRELLDDGLIEKRRGLGMFVKTGAIEALHTAEKNKFLAEDLPKFLQKMQQLNISQQDVIEKIKQFSKEQDNG</sequence>
<evidence type="ECO:0000256" key="3">
    <source>
        <dbReference type="ARBA" id="ARBA00023163"/>
    </source>
</evidence>
<dbReference type="PANTHER" id="PTHR38445:SF10">
    <property type="entry name" value="GNTR-FAMILY TRANSCRIPTIONAL REGULATOR"/>
    <property type="match status" value="1"/>
</dbReference>
<dbReference type="STRING" id="1328313.DS2_08797"/>
<dbReference type="eggNOG" id="COG1725">
    <property type="taxonomic scope" value="Bacteria"/>
</dbReference>
<evidence type="ECO:0000256" key="2">
    <source>
        <dbReference type="ARBA" id="ARBA00023125"/>
    </source>
</evidence>
<organism evidence="5 6">
    <name type="scientific">Catenovulum agarivorans DS-2</name>
    <dbReference type="NCBI Taxonomy" id="1328313"/>
    <lineage>
        <taxon>Bacteria</taxon>
        <taxon>Pseudomonadati</taxon>
        <taxon>Pseudomonadota</taxon>
        <taxon>Gammaproteobacteria</taxon>
        <taxon>Alteromonadales</taxon>
        <taxon>Alteromonadaceae</taxon>
        <taxon>Catenovulum</taxon>
    </lineage>
</organism>
<evidence type="ECO:0000256" key="1">
    <source>
        <dbReference type="ARBA" id="ARBA00023015"/>
    </source>
</evidence>
<dbReference type="AlphaFoldDB" id="W7QY07"/>
<gene>
    <name evidence="5" type="ORF">DS2_08797</name>
</gene>
<dbReference type="InterPro" id="IPR036388">
    <property type="entry name" value="WH-like_DNA-bd_sf"/>
</dbReference>
<proteinExistence type="predicted"/>
<evidence type="ECO:0000313" key="6">
    <source>
        <dbReference type="Proteomes" id="UP000019276"/>
    </source>
</evidence>
<keyword evidence="2" id="KW-0238">DNA-binding</keyword>
<dbReference type="EMBL" id="ARZY01000014">
    <property type="protein sequence ID" value="EWH10185.1"/>
    <property type="molecule type" value="Genomic_DNA"/>
</dbReference>
<dbReference type="SUPFAM" id="SSF46785">
    <property type="entry name" value="Winged helix' DNA-binding domain"/>
    <property type="match status" value="1"/>
</dbReference>
<keyword evidence="3" id="KW-0804">Transcription</keyword>
<dbReference type="PATRIC" id="fig|1328313.3.peg.1795"/>
<dbReference type="Proteomes" id="UP000019276">
    <property type="component" value="Unassembled WGS sequence"/>
</dbReference>
<keyword evidence="6" id="KW-1185">Reference proteome</keyword>